<dbReference type="OrthoDB" id="9786703at2"/>
<dbReference type="Pfam" id="PF14833">
    <property type="entry name" value="NAD_binding_11"/>
    <property type="match status" value="1"/>
</dbReference>
<dbReference type="AlphaFoldDB" id="A0A1I4Y3K6"/>
<name>A0A1I4Y3K6_9GAMM</name>
<organism evidence="6 7">
    <name type="scientific">Izhakiella capsodis</name>
    <dbReference type="NCBI Taxonomy" id="1367852"/>
    <lineage>
        <taxon>Bacteria</taxon>
        <taxon>Pseudomonadati</taxon>
        <taxon>Pseudomonadota</taxon>
        <taxon>Gammaproteobacteria</taxon>
        <taxon>Enterobacterales</taxon>
        <taxon>Erwiniaceae</taxon>
        <taxon>Izhakiella</taxon>
    </lineage>
</organism>
<dbReference type="Gene3D" id="1.10.1040.10">
    <property type="entry name" value="N-(1-d-carboxylethyl)-l-norvaline Dehydrogenase, domain 2"/>
    <property type="match status" value="1"/>
</dbReference>
<proteinExistence type="predicted"/>
<dbReference type="InterPro" id="IPR008927">
    <property type="entry name" value="6-PGluconate_DH-like_C_sf"/>
</dbReference>
<dbReference type="STRING" id="1367852.SAMN05216516_105157"/>
<evidence type="ECO:0000313" key="6">
    <source>
        <dbReference type="EMBL" id="SFN32099.1"/>
    </source>
</evidence>
<dbReference type="Gene3D" id="3.40.50.720">
    <property type="entry name" value="NAD(P)-binding Rossmann-like Domain"/>
    <property type="match status" value="1"/>
</dbReference>
<evidence type="ECO:0000259" key="5">
    <source>
        <dbReference type="Pfam" id="PF14833"/>
    </source>
</evidence>
<dbReference type="InterPro" id="IPR013328">
    <property type="entry name" value="6PGD_dom2"/>
</dbReference>
<dbReference type="GO" id="GO:0050661">
    <property type="term" value="F:NADP binding"/>
    <property type="evidence" value="ECO:0007669"/>
    <property type="project" value="InterPro"/>
</dbReference>
<keyword evidence="7" id="KW-1185">Reference proteome</keyword>
<dbReference type="PIRSF" id="PIRSF000103">
    <property type="entry name" value="HIBADH"/>
    <property type="match status" value="1"/>
</dbReference>
<reference evidence="7" key="1">
    <citation type="submission" date="2016-10" db="EMBL/GenBank/DDBJ databases">
        <authorList>
            <person name="Varghese N."/>
            <person name="Submissions S."/>
        </authorList>
    </citation>
    <scope>NUCLEOTIDE SEQUENCE [LARGE SCALE GENOMIC DNA]</scope>
    <source>
        <strain evidence="7">N6PO6</strain>
    </source>
</reference>
<dbReference type="Proteomes" id="UP000242222">
    <property type="component" value="Unassembled WGS sequence"/>
</dbReference>
<feature type="domain" description="3-hydroxyisobutyrate dehydrogenase-like NAD-binding" evidence="5">
    <location>
        <begin position="161"/>
        <end position="277"/>
    </location>
</feature>
<dbReference type="SUPFAM" id="SSF48179">
    <property type="entry name" value="6-phosphogluconate dehydrogenase C-terminal domain-like"/>
    <property type="match status" value="1"/>
</dbReference>
<dbReference type="PANTHER" id="PTHR43580:SF2">
    <property type="entry name" value="CYTOKINE-LIKE NUCLEAR FACTOR N-PAC"/>
    <property type="match status" value="1"/>
</dbReference>
<feature type="active site" evidence="3">
    <location>
        <position position="166"/>
    </location>
</feature>
<dbReference type="Pfam" id="PF03446">
    <property type="entry name" value="NAD_binding_2"/>
    <property type="match status" value="1"/>
</dbReference>
<dbReference type="GO" id="GO:0051287">
    <property type="term" value="F:NAD binding"/>
    <property type="evidence" value="ECO:0007669"/>
    <property type="project" value="InterPro"/>
</dbReference>
<evidence type="ECO:0000256" key="2">
    <source>
        <dbReference type="ARBA" id="ARBA00023027"/>
    </source>
</evidence>
<dbReference type="InterPro" id="IPR006115">
    <property type="entry name" value="6PGDH_NADP-bd"/>
</dbReference>
<evidence type="ECO:0008006" key="8">
    <source>
        <dbReference type="Google" id="ProtNLM"/>
    </source>
</evidence>
<evidence type="ECO:0000256" key="3">
    <source>
        <dbReference type="PIRSR" id="PIRSR000103-1"/>
    </source>
</evidence>
<dbReference type="EMBL" id="FOVC01000005">
    <property type="protein sequence ID" value="SFN32099.1"/>
    <property type="molecule type" value="Genomic_DNA"/>
</dbReference>
<sequence>MNILFWGIGNMGLKIVNRLADAGHTLHAWDINKKNFNLLNKDIIQCQSKDEDTGVVYDAIISILPDDDACRDLAYNTEHLKKNVIWINLSTISVKLNDELTNFFSNGEKYISSPVMGRMDMAEKGLLDVYYGGKIETFNDLKEIYKVFSKKVWFCGEHHNSGLICKLAGNFLLNSAIESISEATSLAIKNNISENLFSEIMLSDVFDCPAYHLYFNLIKNRSFTPPGFRIRLGLKDINLICSAAEASYTTMPVAYLVKDRFIESIASGNEDLDESAISLCSFKHSGILK</sequence>
<feature type="domain" description="6-phosphogluconate dehydrogenase NADP-binding" evidence="4">
    <location>
        <begin position="3"/>
        <end position="154"/>
    </location>
</feature>
<dbReference type="PANTHER" id="PTHR43580">
    <property type="entry name" value="OXIDOREDUCTASE GLYR1-RELATED"/>
    <property type="match status" value="1"/>
</dbReference>
<accession>A0A1I4Y3K6</accession>
<keyword evidence="2" id="KW-0520">NAD</keyword>
<dbReference type="InterPro" id="IPR015815">
    <property type="entry name" value="HIBADH-related"/>
</dbReference>
<keyword evidence="1" id="KW-0560">Oxidoreductase</keyword>
<dbReference type="InterPro" id="IPR036291">
    <property type="entry name" value="NAD(P)-bd_dom_sf"/>
</dbReference>
<evidence type="ECO:0000313" key="7">
    <source>
        <dbReference type="Proteomes" id="UP000242222"/>
    </source>
</evidence>
<evidence type="ECO:0000256" key="1">
    <source>
        <dbReference type="ARBA" id="ARBA00023002"/>
    </source>
</evidence>
<dbReference type="SUPFAM" id="SSF51735">
    <property type="entry name" value="NAD(P)-binding Rossmann-fold domains"/>
    <property type="match status" value="1"/>
</dbReference>
<dbReference type="InterPro" id="IPR051265">
    <property type="entry name" value="HIBADH-related_NP60_sf"/>
</dbReference>
<protein>
    <recommendedName>
        <fullName evidence="8">3-hydroxyisobutyrate dehydrogenase</fullName>
    </recommendedName>
</protein>
<dbReference type="GO" id="GO:0016616">
    <property type="term" value="F:oxidoreductase activity, acting on the CH-OH group of donors, NAD or NADP as acceptor"/>
    <property type="evidence" value="ECO:0007669"/>
    <property type="project" value="UniProtKB-ARBA"/>
</dbReference>
<gene>
    <name evidence="6" type="ORF">SAMN05216516_105157</name>
</gene>
<dbReference type="RefSeq" id="WP_092877530.1">
    <property type="nucleotide sequence ID" value="NZ_FOVC01000005.1"/>
</dbReference>
<dbReference type="InterPro" id="IPR029154">
    <property type="entry name" value="HIBADH-like_NADP-bd"/>
</dbReference>
<evidence type="ECO:0000259" key="4">
    <source>
        <dbReference type="Pfam" id="PF03446"/>
    </source>
</evidence>